<sequence length="324" mass="36306">MDERKNQQQAAKEAKRLREQERRATCRAIKDNPLVIQVCKATGEARLTGEWATPPGFTKSIRPNLTLLEGERPILQRISPTSLQQRTAAAKSAAQGLNLFQELQEAAGQGANKTRRGAFILGYSHTVGHNDLKFTGDTLNCKTKDQAAAFLFWAKKHTTDFLETARPLIHDHFQAQLRERTATSTRGWLRSQLGERNGALLHPWWTTLSLFDTYTGQHADILDAEPSFLFNFGHPCELTLHEYAVTVTVAPFEILIMNTGARHSTSAAPTNTTTTPRWAFSAFFRQAILSQVSPSPISSKRLESAKAKVNDGRKRVRYTYVTKD</sequence>
<proteinExistence type="predicted"/>
<dbReference type="EMBL" id="KZ820610">
    <property type="protein sequence ID" value="PWN46961.1"/>
    <property type="molecule type" value="Genomic_DNA"/>
</dbReference>
<organism evidence="1 2">
    <name type="scientific">Violaceomyces palustris</name>
    <dbReference type="NCBI Taxonomy" id="1673888"/>
    <lineage>
        <taxon>Eukaryota</taxon>
        <taxon>Fungi</taxon>
        <taxon>Dikarya</taxon>
        <taxon>Basidiomycota</taxon>
        <taxon>Ustilaginomycotina</taxon>
        <taxon>Ustilaginomycetes</taxon>
        <taxon>Violaceomycetales</taxon>
        <taxon>Violaceomycetaceae</taxon>
        <taxon>Violaceomyces</taxon>
    </lineage>
</organism>
<reference evidence="1 2" key="1">
    <citation type="journal article" date="2018" name="Mol. Biol. Evol.">
        <title>Broad Genomic Sampling Reveals a Smut Pathogenic Ancestry of the Fungal Clade Ustilaginomycotina.</title>
        <authorList>
            <person name="Kijpornyongpan T."/>
            <person name="Mondo S.J."/>
            <person name="Barry K."/>
            <person name="Sandor L."/>
            <person name="Lee J."/>
            <person name="Lipzen A."/>
            <person name="Pangilinan J."/>
            <person name="LaButti K."/>
            <person name="Hainaut M."/>
            <person name="Henrissat B."/>
            <person name="Grigoriev I.V."/>
            <person name="Spatafora J.W."/>
            <person name="Aime M.C."/>
        </authorList>
    </citation>
    <scope>NUCLEOTIDE SEQUENCE [LARGE SCALE GENOMIC DNA]</scope>
    <source>
        <strain evidence="1 2">SA 807</strain>
    </source>
</reference>
<accession>A0ACD0NMD1</accession>
<dbReference type="Proteomes" id="UP000245626">
    <property type="component" value="Unassembled WGS sequence"/>
</dbReference>
<keyword evidence="2" id="KW-1185">Reference proteome</keyword>
<protein>
    <submittedName>
        <fullName evidence="1">Uncharacterized protein</fullName>
    </submittedName>
</protein>
<evidence type="ECO:0000313" key="2">
    <source>
        <dbReference type="Proteomes" id="UP000245626"/>
    </source>
</evidence>
<gene>
    <name evidence="1" type="ORF">IE53DRAFT_390898</name>
</gene>
<name>A0ACD0NMD1_9BASI</name>
<evidence type="ECO:0000313" key="1">
    <source>
        <dbReference type="EMBL" id="PWN46961.1"/>
    </source>
</evidence>